<dbReference type="EMBL" id="LHXL01000084">
    <property type="protein sequence ID" value="KXA88746.1"/>
    <property type="molecule type" value="Genomic_DNA"/>
</dbReference>
<keyword evidence="2" id="KW-1185">Reference proteome</keyword>
<sequence length="97" mass="11171">MIITGVTKVENDIEVEEIGKIPIATLNKSRLLNVYGRKKHVIGISYHKNIGTQKIQNLALPKKLSQSTPIRNNPLKLSNKKENKKMKKFQIMLFLRF</sequence>
<accession>A0A133U3I8</accession>
<organism evidence="1 2">
    <name type="scientific">candidate division MSBL1 archaeon SCGC-AAA259D14</name>
    <dbReference type="NCBI Taxonomy" id="1698261"/>
    <lineage>
        <taxon>Archaea</taxon>
        <taxon>Methanobacteriati</taxon>
        <taxon>Methanobacteriota</taxon>
        <taxon>candidate division MSBL1</taxon>
    </lineage>
</organism>
<reference evidence="1 2" key="1">
    <citation type="journal article" date="2016" name="Sci. Rep.">
        <title>Metabolic traits of an uncultured archaeal lineage -MSBL1- from brine pools of the Red Sea.</title>
        <authorList>
            <person name="Mwirichia R."/>
            <person name="Alam I."/>
            <person name="Rashid M."/>
            <person name="Vinu M."/>
            <person name="Ba-Alawi W."/>
            <person name="Anthony Kamau A."/>
            <person name="Kamanda Ngugi D."/>
            <person name="Goker M."/>
            <person name="Klenk H.P."/>
            <person name="Bajic V."/>
            <person name="Stingl U."/>
        </authorList>
    </citation>
    <scope>NUCLEOTIDE SEQUENCE [LARGE SCALE GENOMIC DNA]</scope>
    <source>
        <strain evidence="1">SCGC-AAA259D14</strain>
    </source>
</reference>
<proteinExistence type="predicted"/>
<evidence type="ECO:0000313" key="2">
    <source>
        <dbReference type="Proteomes" id="UP000070589"/>
    </source>
</evidence>
<name>A0A133U3I8_9EURY</name>
<dbReference type="AlphaFoldDB" id="A0A133U3I8"/>
<protein>
    <submittedName>
        <fullName evidence="1">Uncharacterized protein</fullName>
    </submittedName>
</protein>
<gene>
    <name evidence="1" type="ORF">AKJ62_04555</name>
</gene>
<evidence type="ECO:0000313" key="1">
    <source>
        <dbReference type="EMBL" id="KXA88746.1"/>
    </source>
</evidence>
<comment type="caution">
    <text evidence="1">The sequence shown here is derived from an EMBL/GenBank/DDBJ whole genome shotgun (WGS) entry which is preliminary data.</text>
</comment>
<dbReference type="Proteomes" id="UP000070589">
    <property type="component" value="Unassembled WGS sequence"/>
</dbReference>